<dbReference type="PANTHER" id="PTHR42920">
    <property type="entry name" value="OS03G0707200 PROTEIN-RELATED"/>
    <property type="match status" value="1"/>
</dbReference>
<proteinExistence type="inferred from homology"/>
<dbReference type="Proteomes" id="UP001481872">
    <property type="component" value="Unassembled WGS sequence"/>
</dbReference>
<dbReference type="Pfam" id="PF00892">
    <property type="entry name" value="EamA"/>
    <property type="match status" value="2"/>
</dbReference>
<evidence type="ECO:0000256" key="5">
    <source>
        <dbReference type="ARBA" id="ARBA00022989"/>
    </source>
</evidence>
<feature type="transmembrane region" description="Helical" evidence="7">
    <location>
        <begin position="69"/>
        <end position="87"/>
    </location>
</feature>
<protein>
    <submittedName>
        <fullName evidence="9">DMT family transporter</fullName>
    </submittedName>
</protein>
<dbReference type="InterPro" id="IPR037185">
    <property type="entry name" value="EmrE-like"/>
</dbReference>
<keyword evidence="5 7" id="KW-1133">Transmembrane helix</keyword>
<dbReference type="PANTHER" id="PTHR42920:SF5">
    <property type="entry name" value="EAMA DOMAIN-CONTAINING PROTEIN"/>
    <property type="match status" value="1"/>
</dbReference>
<comment type="similarity">
    <text evidence="2">Belongs to the EamA transporter family.</text>
</comment>
<evidence type="ECO:0000256" key="4">
    <source>
        <dbReference type="ARBA" id="ARBA00022692"/>
    </source>
</evidence>
<feature type="transmembrane region" description="Helical" evidence="7">
    <location>
        <begin position="99"/>
        <end position="118"/>
    </location>
</feature>
<evidence type="ECO:0000256" key="6">
    <source>
        <dbReference type="ARBA" id="ARBA00023136"/>
    </source>
</evidence>
<comment type="caution">
    <text evidence="9">The sequence shown here is derived from an EMBL/GenBank/DDBJ whole genome shotgun (WGS) entry which is preliminary data.</text>
</comment>
<feature type="domain" description="EamA" evidence="8">
    <location>
        <begin position="11"/>
        <end position="140"/>
    </location>
</feature>
<dbReference type="PROSITE" id="PS51257">
    <property type="entry name" value="PROKAR_LIPOPROTEIN"/>
    <property type="match status" value="1"/>
</dbReference>
<feature type="transmembrane region" description="Helical" evidence="7">
    <location>
        <begin position="38"/>
        <end position="57"/>
    </location>
</feature>
<keyword evidence="6 7" id="KW-0472">Membrane</keyword>
<evidence type="ECO:0000256" key="3">
    <source>
        <dbReference type="ARBA" id="ARBA00022475"/>
    </source>
</evidence>
<feature type="transmembrane region" description="Helical" evidence="7">
    <location>
        <begin position="244"/>
        <end position="262"/>
    </location>
</feature>
<feature type="transmembrane region" description="Helical" evidence="7">
    <location>
        <begin position="12"/>
        <end position="32"/>
    </location>
</feature>
<evidence type="ECO:0000256" key="2">
    <source>
        <dbReference type="ARBA" id="ARBA00007362"/>
    </source>
</evidence>
<keyword evidence="3" id="KW-1003">Cell membrane</keyword>
<dbReference type="InterPro" id="IPR000620">
    <property type="entry name" value="EamA_dom"/>
</dbReference>
<evidence type="ECO:0000256" key="7">
    <source>
        <dbReference type="SAM" id="Phobius"/>
    </source>
</evidence>
<dbReference type="InterPro" id="IPR051258">
    <property type="entry name" value="Diverse_Substrate_Transporter"/>
</dbReference>
<dbReference type="SUPFAM" id="SSF103481">
    <property type="entry name" value="Multidrug resistance efflux transporter EmrE"/>
    <property type="match status" value="2"/>
</dbReference>
<reference evidence="9 10" key="1">
    <citation type="submission" date="2024-04" db="EMBL/GenBank/DDBJ databases">
        <title>Human intestinal bacterial collection.</title>
        <authorList>
            <person name="Pauvert C."/>
            <person name="Hitch T.C.A."/>
            <person name="Clavel T."/>
        </authorList>
    </citation>
    <scope>NUCLEOTIDE SEQUENCE [LARGE SCALE GENOMIC DNA]</scope>
    <source>
        <strain evidence="9 10">CLA-SR-H026</strain>
    </source>
</reference>
<organism evidence="9 10">
    <name type="scientific">Aedoeadaptatus acetigenes</name>
    <dbReference type="NCBI Taxonomy" id="2981723"/>
    <lineage>
        <taxon>Bacteria</taxon>
        <taxon>Bacillati</taxon>
        <taxon>Bacillota</taxon>
        <taxon>Tissierellia</taxon>
        <taxon>Tissierellales</taxon>
        <taxon>Peptoniphilaceae</taxon>
        <taxon>Aedoeadaptatus</taxon>
    </lineage>
</organism>
<keyword evidence="4 7" id="KW-0812">Transmembrane</keyword>
<keyword evidence="10" id="KW-1185">Reference proteome</keyword>
<evidence type="ECO:0000313" key="9">
    <source>
        <dbReference type="EMBL" id="MEQ3354172.1"/>
    </source>
</evidence>
<gene>
    <name evidence="9" type="ORF">AAA081_07700</name>
</gene>
<dbReference type="RefSeq" id="WP_349054478.1">
    <property type="nucleotide sequence ID" value="NZ_JBBNPS010000027.1"/>
</dbReference>
<comment type="subcellular location">
    <subcellularLocation>
        <location evidence="1">Cell membrane</location>
        <topology evidence="1">Multi-pass membrane protein</topology>
    </subcellularLocation>
</comment>
<feature type="transmembrane region" description="Helical" evidence="7">
    <location>
        <begin position="213"/>
        <end position="232"/>
    </location>
</feature>
<feature type="transmembrane region" description="Helical" evidence="7">
    <location>
        <begin position="180"/>
        <end position="201"/>
    </location>
</feature>
<evidence type="ECO:0000313" key="10">
    <source>
        <dbReference type="Proteomes" id="UP001481872"/>
    </source>
</evidence>
<name>A0ABV1JAE4_9FIRM</name>
<accession>A0ABV1JAE4</accession>
<sequence>MTRALSRKGRANLMLLALAMIWGGCFVAAKIAMDSFDAYFIMVLRFLVGSLVLCLLFPKDRKKIDKTTMIGGAEVGFLLATSTAFQMEGLRYTTPANQTFILVIYVVLVPLLRFLIAGIRPGKNIIVAAVLTVFGVGFLTLGPSLVLNRGDVLSFIMAILFTVEILRIDHYMPKVESAIAFTMVQLFVAGLVSVVLFFIFGEGTVIAPVTHKTLLAMGYIVLLNTVVAFYLQNGAQRDASPDESALIMSTESLFGTFAAYFFAGEVFYPKKILGCALILTGQFVSQALPAIRKINGKRRVPM</sequence>
<feature type="transmembrane region" description="Helical" evidence="7">
    <location>
        <begin position="125"/>
        <end position="146"/>
    </location>
</feature>
<evidence type="ECO:0000259" key="8">
    <source>
        <dbReference type="Pfam" id="PF00892"/>
    </source>
</evidence>
<feature type="domain" description="EamA" evidence="8">
    <location>
        <begin position="149"/>
        <end position="283"/>
    </location>
</feature>
<dbReference type="EMBL" id="JBBNPS010000027">
    <property type="protein sequence ID" value="MEQ3354172.1"/>
    <property type="molecule type" value="Genomic_DNA"/>
</dbReference>
<evidence type="ECO:0000256" key="1">
    <source>
        <dbReference type="ARBA" id="ARBA00004651"/>
    </source>
</evidence>